<dbReference type="EMBL" id="BQNB010013291">
    <property type="protein sequence ID" value="GJT14179.1"/>
    <property type="molecule type" value="Genomic_DNA"/>
</dbReference>
<evidence type="ECO:0008006" key="4">
    <source>
        <dbReference type="Google" id="ProtNLM"/>
    </source>
</evidence>
<protein>
    <recommendedName>
        <fullName evidence="4">UBN2 domain-containing protein</fullName>
    </recommendedName>
</protein>
<gene>
    <name evidence="2" type="ORF">Tco_0861221</name>
</gene>
<accession>A0ABQ5BIV0</accession>
<keyword evidence="3" id="KW-1185">Reference proteome</keyword>
<evidence type="ECO:0000313" key="3">
    <source>
        <dbReference type="Proteomes" id="UP001151760"/>
    </source>
</evidence>
<evidence type="ECO:0000256" key="1">
    <source>
        <dbReference type="SAM" id="SignalP"/>
    </source>
</evidence>
<feature type="chain" id="PRO_5047008041" description="UBN2 domain-containing protein" evidence="1">
    <location>
        <begin position="30"/>
        <end position="158"/>
    </location>
</feature>
<keyword evidence="1" id="KW-0732">Signal</keyword>
<comment type="caution">
    <text evidence="2">The sequence shown here is derived from an EMBL/GenBank/DDBJ whole genome shotgun (WGS) entry which is preliminary data.</text>
</comment>
<feature type="signal peptide" evidence="1">
    <location>
        <begin position="1"/>
        <end position="29"/>
    </location>
</feature>
<evidence type="ECO:0000313" key="2">
    <source>
        <dbReference type="EMBL" id="GJT14179.1"/>
    </source>
</evidence>
<sequence>MNNTSFLKTNLLIVLLLDLILLLLQLKSSDEESRRLTSLSLDELIGNLKVHEMIIKTDFEIVKAKVEGKSLTLKAKKESSDEECLTFVVIVKTSVYATWRLSDFKKFFKRRGGNCEDNSKRQKGVQRVVLTRTVRWRGNALDVGPKSSYWENVQNTES</sequence>
<reference evidence="2" key="1">
    <citation type="journal article" date="2022" name="Int. J. Mol. Sci.">
        <title>Draft Genome of Tanacetum Coccineum: Genomic Comparison of Closely Related Tanacetum-Family Plants.</title>
        <authorList>
            <person name="Yamashiro T."/>
            <person name="Shiraishi A."/>
            <person name="Nakayama K."/>
            <person name="Satake H."/>
        </authorList>
    </citation>
    <scope>NUCLEOTIDE SEQUENCE</scope>
</reference>
<dbReference type="Proteomes" id="UP001151760">
    <property type="component" value="Unassembled WGS sequence"/>
</dbReference>
<reference evidence="2" key="2">
    <citation type="submission" date="2022-01" db="EMBL/GenBank/DDBJ databases">
        <authorList>
            <person name="Yamashiro T."/>
            <person name="Shiraishi A."/>
            <person name="Satake H."/>
            <person name="Nakayama K."/>
        </authorList>
    </citation>
    <scope>NUCLEOTIDE SEQUENCE</scope>
</reference>
<proteinExistence type="predicted"/>
<name>A0ABQ5BIV0_9ASTR</name>
<organism evidence="2 3">
    <name type="scientific">Tanacetum coccineum</name>
    <dbReference type="NCBI Taxonomy" id="301880"/>
    <lineage>
        <taxon>Eukaryota</taxon>
        <taxon>Viridiplantae</taxon>
        <taxon>Streptophyta</taxon>
        <taxon>Embryophyta</taxon>
        <taxon>Tracheophyta</taxon>
        <taxon>Spermatophyta</taxon>
        <taxon>Magnoliopsida</taxon>
        <taxon>eudicotyledons</taxon>
        <taxon>Gunneridae</taxon>
        <taxon>Pentapetalae</taxon>
        <taxon>asterids</taxon>
        <taxon>campanulids</taxon>
        <taxon>Asterales</taxon>
        <taxon>Asteraceae</taxon>
        <taxon>Asteroideae</taxon>
        <taxon>Anthemideae</taxon>
        <taxon>Anthemidinae</taxon>
        <taxon>Tanacetum</taxon>
    </lineage>
</organism>